<proteinExistence type="predicted"/>
<organism evidence="1">
    <name type="scientific">human gut metagenome</name>
    <dbReference type="NCBI Taxonomy" id="408170"/>
    <lineage>
        <taxon>unclassified sequences</taxon>
        <taxon>metagenomes</taxon>
        <taxon>organismal metagenomes</taxon>
    </lineage>
</organism>
<feature type="non-terminal residue" evidence="1">
    <location>
        <position position="180"/>
    </location>
</feature>
<name>K1U8V3_9ZZZZ</name>
<gene>
    <name evidence="1" type="ORF">LEA_05613</name>
</gene>
<feature type="non-terminal residue" evidence="1">
    <location>
        <position position="1"/>
    </location>
</feature>
<dbReference type="Gene3D" id="3.90.650.10">
    <property type="entry name" value="PurM-like C-terminal domain"/>
    <property type="match status" value="1"/>
</dbReference>
<reference evidence="1" key="1">
    <citation type="journal article" date="2013" name="Environ. Microbiol.">
        <title>Microbiota from the distal guts of lean and obese adolescents exhibit partial functional redundancy besides clear differences in community structure.</title>
        <authorList>
            <person name="Ferrer M."/>
            <person name="Ruiz A."/>
            <person name="Lanza F."/>
            <person name="Haange S.B."/>
            <person name="Oberbach A."/>
            <person name="Till H."/>
            <person name="Bargiela R."/>
            <person name="Campoy C."/>
            <person name="Segura M.T."/>
            <person name="Richter M."/>
            <person name="von Bergen M."/>
            <person name="Seifert J."/>
            <person name="Suarez A."/>
        </authorList>
    </citation>
    <scope>NUCLEOTIDE SEQUENCE</scope>
</reference>
<sequence>DIDVPPTLVSFAVDVAKYGDIITPELKTPGNKLVRFSINKDDFDIPMYENVAELYGKIHELTENGTIVSAYALDSKGVAAAVAKMAFGNKLGVKIDDEVTTDDLFDNGLGDILAEIPADKMAALEEKELDYTVIGIVTEEPVFVYGDVKITMEEALVSWTSKLEKVFPTKAVKGTEAVAS</sequence>
<accession>K1U8V3</accession>
<protein>
    <submittedName>
        <fullName evidence="1">Phosphoribosylformylglycinamidine synthase</fullName>
    </submittedName>
</protein>
<comment type="caution">
    <text evidence="1">The sequence shown here is derived from an EMBL/GenBank/DDBJ whole genome shotgun (WGS) entry which is preliminary data.</text>
</comment>
<evidence type="ECO:0000313" key="1">
    <source>
        <dbReference type="EMBL" id="EKC74705.1"/>
    </source>
</evidence>
<dbReference type="InterPro" id="IPR036676">
    <property type="entry name" value="PurM-like_C_sf"/>
</dbReference>
<dbReference type="EMBL" id="AJWY01003657">
    <property type="protein sequence ID" value="EKC74705.1"/>
    <property type="molecule type" value="Genomic_DNA"/>
</dbReference>
<dbReference type="AlphaFoldDB" id="K1U8V3"/>
<dbReference type="SUPFAM" id="SSF56042">
    <property type="entry name" value="PurM C-terminal domain-like"/>
    <property type="match status" value="1"/>
</dbReference>